<keyword evidence="3 6" id="KW-1133">Transmembrane helix</keyword>
<accession>A0A178M671</accession>
<dbReference type="InterPro" id="IPR049453">
    <property type="entry name" value="Memb_transporter_dom"/>
</dbReference>
<organism evidence="8 9">
    <name type="scientific">Magnetospirillum moscoviense</name>
    <dbReference type="NCBI Taxonomy" id="1437059"/>
    <lineage>
        <taxon>Bacteria</taxon>
        <taxon>Pseudomonadati</taxon>
        <taxon>Pseudomonadota</taxon>
        <taxon>Alphaproteobacteria</taxon>
        <taxon>Rhodospirillales</taxon>
        <taxon>Rhodospirillaceae</taxon>
        <taxon>Magnetospirillum</taxon>
    </lineage>
</organism>
<gene>
    <name evidence="8" type="ORF">A6A05_05120</name>
</gene>
<dbReference type="EMBL" id="LWQU01000207">
    <property type="protein sequence ID" value="OAN43727.1"/>
    <property type="molecule type" value="Genomic_DNA"/>
</dbReference>
<name>A0A178M671_9PROT</name>
<dbReference type="RefSeq" id="WP_068504813.1">
    <property type="nucleotide sequence ID" value="NZ_LWQU01000207.1"/>
</dbReference>
<feature type="region of interest" description="Disordered" evidence="5">
    <location>
        <begin position="364"/>
        <end position="383"/>
    </location>
</feature>
<keyword evidence="2 6" id="KW-0812">Transmembrane</keyword>
<keyword evidence="9" id="KW-1185">Reference proteome</keyword>
<evidence type="ECO:0000256" key="4">
    <source>
        <dbReference type="ARBA" id="ARBA00023136"/>
    </source>
</evidence>
<evidence type="ECO:0000256" key="2">
    <source>
        <dbReference type="ARBA" id="ARBA00022692"/>
    </source>
</evidence>
<feature type="transmembrane region" description="Helical" evidence="6">
    <location>
        <begin position="254"/>
        <end position="282"/>
    </location>
</feature>
<dbReference type="AlphaFoldDB" id="A0A178M671"/>
<evidence type="ECO:0000313" key="9">
    <source>
        <dbReference type="Proteomes" id="UP000078543"/>
    </source>
</evidence>
<feature type="transmembrane region" description="Helical" evidence="6">
    <location>
        <begin position="32"/>
        <end position="51"/>
    </location>
</feature>
<evidence type="ECO:0000256" key="6">
    <source>
        <dbReference type="SAM" id="Phobius"/>
    </source>
</evidence>
<reference evidence="8 9" key="1">
    <citation type="submission" date="2016-04" db="EMBL/GenBank/DDBJ databases">
        <title>Draft genome sequence of freshwater magnetotactic bacteria Magnetospirillum marisnigri SP-1 and Magnetospirillum moscoviense BB-1.</title>
        <authorList>
            <person name="Koziaeva V."/>
            <person name="Dziuba M.V."/>
            <person name="Ivanov T.M."/>
            <person name="Kuznetsov B."/>
            <person name="Grouzdev D.S."/>
        </authorList>
    </citation>
    <scope>NUCLEOTIDE SEQUENCE [LARGE SCALE GENOMIC DNA]</scope>
    <source>
        <strain evidence="8 9">BB-1</strain>
    </source>
</reference>
<evidence type="ECO:0000256" key="3">
    <source>
        <dbReference type="ARBA" id="ARBA00022989"/>
    </source>
</evidence>
<dbReference type="GO" id="GO:0016020">
    <property type="term" value="C:membrane"/>
    <property type="evidence" value="ECO:0007669"/>
    <property type="project" value="UniProtKB-SubCell"/>
</dbReference>
<evidence type="ECO:0000259" key="7">
    <source>
        <dbReference type="Pfam" id="PF13515"/>
    </source>
</evidence>
<feature type="transmembrane region" description="Helical" evidence="6">
    <location>
        <begin position="133"/>
        <end position="150"/>
    </location>
</feature>
<feature type="transmembrane region" description="Helical" evidence="6">
    <location>
        <begin position="196"/>
        <end position="217"/>
    </location>
</feature>
<dbReference type="Pfam" id="PF13515">
    <property type="entry name" value="FUSC_2"/>
    <property type="match status" value="1"/>
</dbReference>
<evidence type="ECO:0000256" key="1">
    <source>
        <dbReference type="ARBA" id="ARBA00004141"/>
    </source>
</evidence>
<feature type="transmembrane region" description="Helical" evidence="6">
    <location>
        <begin position="105"/>
        <end position="126"/>
    </location>
</feature>
<sequence length="383" mass="40572">MESRPSLWMRLAAACRTELGHLTMIHPTDRPWELPVGAAIAIGLPLFIGAFFDRLDFGLASSLGGLCFMYLPATALSHRMVMQMACAFGLIACYALGVMSQFVPLMAVPVLTFSAILVTMVCRFYGVGMPGSLFFVMVAAIGADLPVTVLEVPARVGLVAMGAVLACLIGFLYSIHVLRRRAPQQPPPPTASFDFVVFDSVVIGLCVGLSTAVAKGLGAEQAYWVPVSCLAVIQGASLRAVWTKKLQRILGTLAGLLLTWGLFLLPLGPWTIALTMTVLILVIETMVVRHYGLAVMFITPLTILLAEATTMGQGPAADLMQARLFDTVLGSFVGLLGGIALHSPRFRGAAGGAMRRLIPARFRGGSAPEPATDAGADLAARGE</sequence>
<proteinExistence type="predicted"/>
<feature type="domain" description="Integral membrane bound transporter" evidence="7">
    <location>
        <begin position="210"/>
        <end position="336"/>
    </location>
</feature>
<dbReference type="Proteomes" id="UP000078543">
    <property type="component" value="Unassembled WGS sequence"/>
</dbReference>
<evidence type="ECO:0000256" key="5">
    <source>
        <dbReference type="SAM" id="MobiDB-lite"/>
    </source>
</evidence>
<feature type="transmembrane region" description="Helical" evidence="6">
    <location>
        <begin position="288"/>
        <end position="306"/>
    </location>
</feature>
<keyword evidence="4 6" id="KW-0472">Membrane</keyword>
<dbReference type="STRING" id="1437059.A6A05_05120"/>
<feature type="transmembrane region" description="Helical" evidence="6">
    <location>
        <begin position="57"/>
        <end position="73"/>
    </location>
</feature>
<dbReference type="OrthoDB" id="581879at2"/>
<protein>
    <recommendedName>
        <fullName evidence="7">Integral membrane bound transporter domain-containing protein</fullName>
    </recommendedName>
</protein>
<comment type="subcellular location">
    <subcellularLocation>
        <location evidence="1">Membrane</location>
        <topology evidence="1">Multi-pass membrane protein</topology>
    </subcellularLocation>
</comment>
<evidence type="ECO:0000313" key="8">
    <source>
        <dbReference type="EMBL" id="OAN43727.1"/>
    </source>
</evidence>
<comment type="caution">
    <text evidence="8">The sequence shown here is derived from an EMBL/GenBank/DDBJ whole genome shotgun (WGS) entry which is preliminary data.</text>
</comment>
<feature type="transmembrane region" description="Helical" evidence="6">
    <location>
        <begin position="156"/>
        <end position="175"/>
    </location>
</feature>